<dbReference type="STRING" id="538381.GCA_001696535_04058"/>
<dbReference type="InterPro" id="IPR002052">
    <property type="entry name" value="DNA_methylase_N6_adenine_CS"/>
</dbReference>
<gene>
    <name evidence="5" type="primary">prmC</name>
    <name evidence="8" type="ORF">SAMN05421512_11660</name>
</gene>
<keyword evidence="9" id="KW-1185">Reference proteome</keyword>
<dbReference type="NCBIfam" id="TIGR03534">
    <property type="entry name" value="RF_mod_PrmC"/>
    <property type="match status" value="1"/>
</dbReference>
<dbReference type="Gene3D" id="1.10.8.10">
    <property type="entry name" value="DNA helicase RuvA subunit, C-terminal domain"/>
    <property type="match status" value="1"/>
</dbReference>
<dbReference type="InterPro" id="IPR019874">
    <property type="entry name" value="RF_methyltr_PrmC"/>
</dbReference>
<dbReference type="InterPro" id="IPR040758">
    <property type="entry name" value="PrmC_N"/>
</dbReference>
<dbReference type="EMBL" id="OBML01000016">
    <property type="protein sequence ID" value="SOC26585.1"/>
    <property type="molecule type" value="Genomic_DNA"/>
</dbReference>
<evidence type="ECO:0000259" key="6">
    <source>
        <dbReference type="Pfam" id="PF05175"/>
    </source>
</evidence>
<accession>A0A285TSF2</accession>
<feature type="binding site" evidence="5">
    <location>
        <position position="154"/>
    </location>
    <ligand>
        <name>S-adenosyl-L-methionine</name>
        <dbReference type="ChEBI" id="CHEBI:59789"/>
    </ligand>
</feature>
<dbReference type="PROSITE" id="PS00092">
    <property type="entry name" value="N6_MTASE"/>
    <property type="match status" value="1"/>
</dbReference>
<sequence>MSTGPGERRIGSLCREARARLAAAGVETAALDARLLVAAAAGVEPVVPLTDPDREMTDAEIARALSHIARRADGEPVGRILGLREFWGLTFALSRDVLEPRPDTERLVEAVLDWCDAGKGRDHPYRFADLGTGSGAIAIALLSELPNAVAVATDMAADALATARDNALRNGVGGRFLPCQGDFASMLAPGMDFLVSNPPYISLTEESQLSREVREHDPRAALFAGEDGLDAYRVILPQTRAVLDRFAPLFLEIGASQAASVAGLAKTAGLEDVQVFQDLAGLDRVVRAACVAK</sequence>
<evidence type="ECO:0000256" key="2">
    <source>
        <dbReference type="ARBA" id="ARBA00022679"/>
    </source>
</evidence>
<dbReference type="InterPro" id="IPR007848">
    <property type="entry name" value="Small_mtfrase_dom"/>
</dbReference>
<protein>
    <recommendedName>
        <fullName evidence="5">Release factor glutamine methyltransferase</fullName>
        <shortName evidence="5">RF MTase</shortName>
        <ecNumber evidence="5">2.1.1.297</ecNumber>
    </recommendedName>
    <alternativeName>
        <fullName evidence="5">N5-glutamine methyltransferase PrmC</fullName>
    </alternativeName>
    <alternativeName>
        <fullName evidence="5">Protein-(glutamine-N5) MTase PrmC</fullName>
    </alternativeName>
    <alternativeName>
        <fullName evidence="5">Protein-glutamine N-methyltransferase PrmC</fullName>
    </alternativeName>
</protein>
<comment type="function">
    <text evidence="5">Methylates the class 1 translation termination release factors RF1/PrfA and RF2/PrfB on the glutamine residue of the universally conserved GGQ motif.</text>
</comment>
<evidence type="ECO:0000256" key="5">
    <source>
        <dbReference type="HAMAP-Rule" id="MF_02126"/>
    </source>
</evidence>
<feature type="binding site" evidence="5">
    <location>
        <position position="197"/>
    </location>
    <ligand>
        <name>S-adenosyl-L-methionine</name>
        <dbReference type="ChEBI" id="CHEBI:59789"/>
    </ligand>
</feature>
<feature type="domain" description="Release factor glutamine methyltransferase N-terminal" evidence="7">
    <location>
        <begin position="13"/>
        <end position="82"/>
    </location>
</feature>
<organism evidence="8 9">
    <name type="scientific">Stappia indica</name>
    <dbReference type="NCBI Taxonomy" id="538381"/>
    <lineage>
        <taxon>Bacteria</taxon>
        <taxon>Pseudomonadati</taxon>
        <taxon>Pseudomonadota</taxon>
        <taxon>Alphaproteobacteria</taxon>
        <taxon>Hyphomicrobiales</taxon>
        <taxon>Stappiaceae</taxon>
        <taxon>Stappia</taxon>
    </lineage>
</organism>
<dbReference type="AlphaFoldDB" id="A0A285TSF2"/>
<dbReference type="Gene3D" id="3.40.50.150">
    <property type="entry name" value="Vaccinia Virus protein VP39"/>
    <property type="match status" value="1"/>
</dbReference>
<evidence type="ECO:0000313" key="8">
    <source>
        <dbReference type="EMBL" id="SOC26585.1"/>
    </source>
</evidence>
<evidence type="ECO:0000313" key="9">
    <source>
        <dbReference type="Proteomes" id="UP000219331"/>
    </source>
</evidence>
<feature type="binding site" evidence="5">
    <location>
        <begin position="197"/>
        <end position="200"/>
    </location>
    <ligand>
        <name>substrate</name>
    </ligand>
</feature>
<dbReference type="CDD" id="cd02440">
    <property type="entry name" value="AdoMet_MTases"/>
    <property type="match status" value="1"/>
</dbReference>
<dbReference type="GO" id="GO:0003676">
    <property type="term" value="F:nucleic acid binding"/>
    <property type="evidence" value="ECO:0007669"/>
    <property type="project" value="InterPro"/>
</dbReference>
<dbReference type="Proteomes" id="UP000219331">
    <property type="component" value="Unassembled WGS sequence"/>
</dbReference>
<dbReference type="Pfam" id="PF05175">
    <property type="entry name" value="MTS"/>
    <property type="match status" value="1"/>
</dbReference>
<feature type="domain" description="Methyltransferase small" evidence="6">
    <location>
        <begin position="126"/>
        <end position="202"/>
    </location>
</feature>
<dbReference type="GO" id="GO:0032259">
    <property type="term" value="P:methylation"/>
    <property type="evidence" value="ECO:0007669"/>
    <property type="project" value="UniProtKB-KW"/>
</dbReference>
<evidence type="ECO:0000259" key="7">
    <source>
        <dbReference type="Pfam" id="PF17827"/>
    </source>
</evidence>
<dbReference type="InterPro" id="IPR050320">
    <property type="entry name" value="N5-glutamine_MTase"/>
</dbReference>
<dbReference type="EC" id="2.1.1.297" evidence="5"/>
<reference evidence="8 9" key="1">
    <citation type="submission" date="2017-08" db="EMBL/GenBank/DDBJ databases">
        <authorList>
            <person name="de Groot N.N."/>
        </authorList>
    </citation>
    <scope>NUCLEOTIDE SEQUENCE [LARGE SCALE GENOMIC DNA]</scope>
    <source>
        <strain evidence="8 9">USBA 352</strain>
    </source>
</reference>
<dbReference type="InterPro" id="IPR004556">
    <property type="entry name" value="HemK-like"/>
</dbReference>
<dbReference type="HAMAP" id="MF_02126">
    <property type="entry name" value="RF_methyltr_PrmC"/>
    <property type="match status" value="1"/>
</dbReference>
<dbReference type="NCBIfam" id="TIGR00536">
    <property type="entry name" value="hemK_fam"/>
    <property type="match status" value="1"/>
</dbReference>
<dbReference type="GO" id="GO:0102559">
    <property type="term" value="F:peptide chain release factor N(5)-glutamine methyltransferase activity"/>
    <property type="evidence" value="ECO:0007669"/>
    <property type="project" value="UniProtKB-EC"/>
</dbReference>
<dbReference type="PANTHER" id="PTHR18895">
    <property type="entry name" value="HEMK METHYLTRANSFERASE"/>
    <property type="match status" value="1"/>
</dbReference>
<keyword evidence="1 5" id="KW-0489">Methyltransferase</keyword>
<feature type="binding site" evidence="5">
    <location>
        <position position="183"/>
    </location>
    <ligand>
        <name>S-adenosyl-L-methionine</name>
        <dbReference type="ChEBI" id="CHEBI:59789"/>
    </ligand>
</feature>
<dbReference type="PANTHER" id="PTHR18895:SF74">
    <property type="entry name" value="MTRF1L RELEASE FACTOR GLUTAMINE METHYLTRANSFERASE"/>
    <property type="match status" value="1"/>
</dbReference>
<dbReference type="InterPro" id="IPR029063">
    <property type="entry name" value="SAM-dependent_MTases_sf"/>
</dbReference>
<proteinExistence type="inferred from homology"/>
<keyword evidence="3 5" id="KW-0949">S-adenosyl-L-methionine</keyword>
<dbReference type="Pfam" id="PF17827">
    <property type="entry name" value="PrmC_N"/>
    <property type="match status" value="1"/>
</dbReference>
<keyword evidence="2 5" id="KW-0808">Transferase</keyword>
<evidence type="ECO:0000256" key="1">
    <source>
        <dbReference type="ARBA" id="ARBA00022603"/>
    </source>
</evidence>
<feature type="binding site" evidence="5">
    <location>
        <begin position="131"/>
        <end position="135"/>
    </location>
    <ligand>
        <name>S-adenosyl-L-methionine</name>
        <dbReference type="ChEBI" id="CHEBI:59789"/>
    </ligand>
</feature>
<comment type="similarity">
    <text evidence="5">Belongs to the protein N5-glutamine methyltransferase family. PrmC subfamily.</text>
</comment>
<name>A0A285TSF2_9HYPH</name>
<dbReference type="OrthoDB" id="9800643at2"/>
<evidence type="ECO:0000256" key="4">
    <source>
        <dbReference type="ARBA" id="ARBA00048391"/>
    </source>
</evidence>
<comment type="catalytic activity">
    <reaction evidence="4 5">
        <text>L-glutaminyl-[peptide chain release factor] + S-adenosyl-L-methionine = N(5)-methyl-L-glutaminyl-[peptide chain release factor] + S-adenosyl-L-homocysteine + H(+)</text>
        <dbReference type="Rhea" id="RHEA:42896"/>
        <dbReference type="Rhea" id="RHEA-COMP:10271"/>
        <dbReference type="Rhea" id="RHEA-COMP:10272"/>
        <dbReference type="ChEBI" id="CHEBI:15378"/>
        <dbReference type="ChEBI" id="CHEBI:30011"/>
        <dbReference type="ChEBI" id="CHEBI:57856"/>
        <dbReference type="ChEBI" id="CHEBI:59789"/>
        <dbReference type="ChEBI" id="CHEBI:61891"/>
        <dbReference type="EC" id="2.1.1.297"/>
    </reaction>
</comment>
<dbReference type="RefSeq" id="WP_097176597.1">
    <property type="nucleotide sequence ID" value="NZ_OBML01000016.1"/>
</dbReference>
<dbReference type="SUPFAM" id="SSF53335">
    <property type="entry name" value="S-adenosyl-L-methionine-dependent methyltransferases"/>
    <property type="match status" value="1"/>
</dbReference>
<evidence type="ECO:0000256" key="3">
    <source>
        <dbReference type="ARBA" id="ARBA00022691"/>
    </source>
</evidence>